<dbReference type="Pfam" id="PF00756">
    <property type="entry name" value="Esterase"/>
    <property type="match status" value="1"/>
</dbReference>
<dbReference type="InterPro" id="IPR000801">
    <property type="entry name" value="Esterase-like"/>
</dbReference>
<gene>
    <name evidence="3" type="ORF">KC222_15460</name>
</gene>
<sequence length="295" mass="33016">MLMALIAAPAGAVVSEDEPYTLANTLVHTLSSPENGDYKILVSWPQGKAPAEGWPVIYLLDGESVFPGAVSLMQRLTCERCPLVPGVIVAIDYPEESRRERDYRPAVDEIVLEANPAGGTYPPGKPGEAQKFWQFIDTELKPWVAQRWKTNPQRQALFGHSYGGLFTTWLFMTSPNAFQHFYAASPSVWWNNRYLLRTAQNWQPNDSRAHLSVYVGEYEQSLQPHEMKLPEARRAVLAQHRGQRAMVDGGRQLADSLKAKAPQRVDFSLVEGQTHLTIAPLVLHGAIINHFAKSE</sequence>
<organism evidence="3 4">
    <name type="scientific">Cedecea davisae</name>
    <dbReference type="NCBI Taxonomy" id="158484"/>
    <lineage>
        <taxon>Bacteria</taxon>
        <taxon>Pseudomonadati</taxon>
        <taxon>Pseudomonadota</taxon>
        <taxon>Gammaproteobacteria</taxon>
        <taxon>Enterobacterales</taxon>
        <taxon>Enterobacteriaceae</taxon>
        <taxon>Cedecea</taxon>
    </lineage>
</organism>
<reference evidence="4" key="1">
    <citation type="submission" date="2023-07" db="EMBL/GenBank/DDBJ databases">
        <title>Cedecea davisae an AmpC producer and its therapeutic implications.</title>
        <authorList>
            <person name="Notter J."/>
        </authorList>
    </citation>
    <scope>NUCLEOTIDE SEQUENCE [LARGE SCALE GENOMIC DNA]</scope>
    <source>
        <strain evidence="4">1</strain>
    </source>
</reference>
<dbReference type="EMBL" id="JAGRYU010000030">
    <property type="protein sequence ID" value="MBU4683406.1"/>
    <property type="molecule type" value="Genomic_DNA"/>
</dbReference>
<keyword evidence="4" id="KW-1185">Reference proteome</keyword>
<keyword evidence="2 3" id="KW-0378">Hydrolase</keyword>
<name>A0ABS6DJL0_9ENTR</name>
<dbReference type="PANTHER" id="PTHR40841:SF2">
    <property type="entry name" value="SIDEROPHORE-DEGRADING ESTERASE (EUROFUNG)"/>
    <property type="match status" value="1"/>
</dbReference>
<accession>A0ABS6DJL0</accession>
<dbReference type="PANTHER" id="PTHR40841">
    <property type="entry name" value="SIDEROPHORE TRIACETYLFUSARININE C ESTERASE"/>
    <property type="match status" value="1"/>
</dbReference>
<evidence type="ECO:0000256" key="2">
    <source>
        <dbReference type="ARBA" id="ARBA00022801"/>
    </source>
</evidence>
<proteinExistence type="inferred from homology"/>
<dbReference type="Proteomes" id="UP000686327">
    <property type="component" value="Unassembled WGS sequence"/>
</dbReference>
<evidence type="ECO:0000313" key="3">
    <source>
        <dbReference type="EMBL" id="MBU4683406.1"/>
    </source>
</evidence>
<dbReference type="InterPro" id="IPR052558">
    <property type="entry name" value="Siderophore_Hydrolase_D"/>
</dbReference>
<protein>
    <submittedName>
        <fullName evidence="3">Alpha/beta hydrolase</fullName>
    </submittedName>
</protein>
<evidence type="ECO:0000313" key="4">
    <source>
        <dbReference type="Proteomes" id="UP000686327"/>
    </source>
</evidence>
<comment type="similarity">
    <text evidence="1">Belongs to the esterase D family.</text>
</comment>
<evidence type="ECO:0000256" key="1">
    <source>
        <dbReference type="ARBA" id="ARBA00005622"/>
    </source>
</evidence>
<dbReference type="GO" id="GO:0016787">
    <property type="term" value="F:hydrolase activity"/>
    <property type="evidence" value="ECO:0007669"/>
    <property type="project" value="UniProtKB-KW"/>
</dbReference>
<comment type="caution">
    <text evidence="3">The sequence shown here is derived from an EMBL/GenBank/DDBJ whole genome shotgun (WGS) entry which is preliminary data.</text>
</comment>